<sequence>MYLYTEDDLFDIIEYLHDHCSQPLSGYYHDWNDCGMHYDTFRQEVSGSTPLFSTP</sequence>
<protein>
    <submittedName>
        <fullName evidence="1">Uncharacterized protein</fullName>
    </submittedName>
</protein>
<dbReference type="AlphaFoldDB" id="A0A1I2I2D6"/>
<evidence type="ECO:0000313" key="2">
    <source>
        <dbReference type="Proteomes" id="UP000183129"/>
    </source>
</evidence>
<dbReference type="EMBL" id="FONS01000010">
    <property type="protein sequence ID" value="SFF34691.1"/>
    <property type="molecule type" value="Genomic_DNA"/>
</dbReference>
<accession>A0A1I2I2D6</accession>
<name>A0A1I2I2D6_9SPHI</name>
<reference evidence="1 2" key="1">
    <citation type="submission" date="2016-10" db="EMBL/GenBank/DDBJ databases">
        <authorList>
            <person name="de Groot N.N."/>
        </authorList>
    </citation>
    <scope>NUCLEOTIDE SEQUENCE [LARGE SCALE GENOMIC DNA]</scope>
    <source>
        <strain evidence="1 2">ATCC 51969</strain>
    </source>
</reference>
<proteinExistence type="predicted"/>
<evidence type="ECO:0000313" key="1">
    <source>
        <dbReference type="EMBL" id="SFF34691.1"/>
    </source>
</evidence>
<organism evidence="1 2">
    <name type="scientific">Pedobacter antarcticus</name>
    <dbReference type="NCBI Taxonomy" id="34086"/>
    <lineage>
        <taxon>Bacteria</taxon>
        <taxon>Pseudomonadati</taxon>
        <taxon>Bacteroidota</taxon>
        <taxon>Sphingobacteriia</taxon>
        <taxon>Sphingobacteriales</taxon>
        <taxon>Sphingobacteriaceae</taxon>
        <taxon>Pedobacter</taxon>
    </lineage>
</organism>
<gene>
    <name evidence="1" type="ORF">SAMN03003324_03418</name>
</gene>
<dbReference type="Proteomes" id="UP000183129">
    <property type="component" value="Unassembled WGS sequence"/>
</dbReference>